<dbReference type="InterPro" id="IPR014729">
    <property type="entry name" value="Rossmann-like_a/b/a_fold"/>
</dbReference>
<dbReference type="InterPro" id="IPR006016">
    <property type="entry name" value="UspA"/>
</dbReference>
<dbReference type="STRING" id="1236970.JCM9140_2628"/>
<dbReference type="Proteomes" id="UP000018890">
    <property type="component" value="Unassembled WGS sequence"/>
</dbReference>
<dbReference type="AlphaFoldDB" id="W4Q4B6"/>
<evidence type="ECO:0000256" key="1">
    <source>
        <dbReference type="ARBA" id="ARBA00008791"/>
    </source>
</evidence>
<dbReference type="PANTHER" id="PTHR46268">
    <property type="entry name" value="STRESS RESPONSE PROTEIN NHAX"/>
    <property type="match status" value="1"/>
</dbReference>
<dbReference type="PANTHER" id="PTHR46268:SF6">
    <property type="entry name" value="UNIVERSAL STRESS PROTEIN UP12"/>
    <property type="match status" value="1"/>
</dbReference>
<evidence type="ECO:0000256" key="2">
    <source>
        <dbReference type="PIRNR" id="PIRNR006276"/>
    </source>
</evidence>
<evidence type="ECO:0000313" key="5">
    <source>
        <dbReference type="Proteomes" id="UP000018890"/>
    </source>
</evidence>
<dbReference type="PIRSF" id="PIRSF006276">
    <property type="entry name" value="UspA"/>
    <property type="match status" value="1"/>
</dbReference>
<keyword evidence="5" id="KW-1185">Reference proteome</keyword>
<dbReference type="Pfam" id="PF00582">
    <property type="entry name" value="Usp"/>
    <property type="match status" value="1"/>
</dbReference>
<dbReference type="CDD" id="cd00293">
    <property type="entry name" value="USP-like"/>
    <property type="match status" value="1"/>
</dbReference>
<comment type="subcellular location">
    <subcellularLocation>
        <location evidence="2">Cytoplasm</location>
    </subcellularLocation>
</comment>
<dbReference type="SUPFAM" id="SSF52402">
    <property type="entry name" value="Adenine nucleotide alpha hydrolases-like"/>
    <property type="match status" value="1"/>
</dbReference>
<proteinExistence type="inferred from homology"/>
<reference evidence="4" key="1">
    <citation type="journal article" date="2014" name="Genome Announc.">
        <title>Draft Genome Sequences of Three Alkaliphilic Bacillus Strains, Bacillus wakoensis JCM 9140T, Bacillus akibai JCM 9157T, and Bacillus hemicellulosilyticus JCM 9152T.</title>
        <authorList>
            <person name="Yuki M."/>
            <person name="Oshima K."/>
            <person name="Suda W."/>
            <person name="Oshida Y."/>
            <person name="Kitamura K."/>
            <person name="Iida T."/>
            <person name="Hattori M."/>
            <person name="Ohkuma M."/>
        </authorList>
    </citation>
    <scope>NUCLEOTIDE SEQUENCE [LARGE SCALE GENOMIC DNA]</scope>
    <source>
        <strain evidence="4">JCM 9140</strain>
    </source>
</reference>
<evidence type="ECO:0000259" key="3">
    <source>
        <dbReference type="Pfam" id="PF00582"/>
    </source>
</evidence>
<feature type="domain" description="UspA" evidence="3">
    <location>
        <begin position="5"/>
        <end position="144"/>
    </location>
</feature>
<dbReference type="Gene3D" id="3.40.50.620">
    <property type="entry name" value="HUPs"/>
    <property type="match status" value="1"/>
</dbReference>
<dbReference type="RefSeq" id="WP_034746384.1">
    <property type="nucleotide sequence ID" value="NZ_BAUT01000027.1"/>
</dbReference>
<keyword evidence="2" id="KW-0963">Cytoplasm</keyword>
<name>W4Q4B6_9BACI</name>
<organism evidence="4 5">
    <name type="scientific">Halalkalibacter wakoensis JCM 9140</name>
    <dbReference type="NCBI Taxonomy" id="1236970"/>
    <lineage>
        <taxon>Bacteria</taxon>
        <taxon>Bacillati</taxon>
        <taxon>Bacillota</taxon>
        <taxon>Bacilli</taxon>
        <taxon>Bacillales</taxon>
        <taxon>Bacillaceae</taxon>
        <taxon>Halalkalibacter</taxon>
    </lineage>
</organism>
<dbReference type="OrthoDB" id="9789668at2"/>
<evidence type="ECO:0000313" key="4">
    <source>
        <dbReference type="EMBL" id="GAE26548.1"/>
    </source>
</evidence>
<protein>
    <recommendedName>
        <fullName evidence="2">Universal stress protein</fullName>
    </recommendedName>
</protein>
<dbReference type="GO" id="GO:0005737">
    <property type="term" value="C:cytoplasm"/>
    <property type="evidence" value="ECO:0007669"/>
    <property type="project" value="UniProtKB-SubCell"/>
</dbReference>
<sequence length="145" mass="16043">MGSNYKTILAAVDGSKEAKQAFEKAINLALKDQAKLVISYVIDNRTTGTIEHYDRTYAEQTERYGFELLEQYKSEALEQGVTDVKTDLGYGSPKVRIPKEVAEKHKVDLIIAGATGVNAVERFLIGSVSESIARRATCDVMIVRN</sequence>
<dbReference type="EMBL" id="BAUT01000027">
    <property type="protein sequence ID" value="GAE26548.1"/>
    <property type="molecule type" value="Genomic_DNA"/>
</dbReference>
<accession>W4Q4B6</accession>
<gene>
    <name evidence="4" type="ORF">JCM9140_2628</name>
</gene>
<dbReference type="InterPro" id="IPR006015">
    <property type="entry name" value="Universal_stress_UspA"/>
</dbReference>
<dbReference type="PRINTS" id="PR01438">
    <property type="entry name" value="UNVRSLSTRESS"/>
</dbReference>
<comment type="caution">
    <text evidence="4">The sequence shown here is derived from an EMBL/GenBank/DDBJ whole genome shotgun (WGS) entry which is preliminary data.</text>
</comment>
<comment type="similarity">
    <text evidence="1 2">Belongs to the universal stress protein A family.</text>
</comment>